<gene>
    <name evidence="2" type="ORF">MOO44_01040</name>
</gene>
<organism evidence="2 3">
    <name type="scientific">Nicoliella spurrieriana</name>
    <dbReference type="NCBI Taxonomy" id="2925830"/>
    <lineage>
        <taxon>Bacteria</taxon>
        <taxon>Bacillati</taxon>
        <taxon>Bacillota</taxon>
        <taxon>Bacilli</taxon>
        <taxon>Lactobacillales</taxon>
        <taxon>Lactobacillaceae</taxon>
        <taxon>Nicoliella</taxon>
    </lineage>
</organism>
<keyword evidence="3" id="KW-1185">Reference proteome</keyword>
<evidence type="ECO:0000256" key="1">
    <source>
        <dbReference type="SAM" id="Phobius"/>
    </source>
</evidence>
<geneLocation type="plasmid" evidence="2 3">
    <name>p1unnamed</name>
</geneLocation>
<sequence length="107" mass="12028">MTLTQQIITIAIASIATMATRFTPFLIFPENRETPAFIKYLGDYLPPAILGILVVYCYKDQILTINHNTLISVIAGIITLGLHFWRKNMMLSILAGTASYVLMVIYM</sequence>
<keyword evidence="1" id="KW-0812">Transmembrane</keyword>
<dbReference type="RefSeq" id="WP_260115745.1">
    <property type="nucleotide sequence ID" value="NZ_CP093360.1"/>
</dbReference>
<dbReference type="EMBL" id="CP093360">
    <property type="protein sequence ID" value="UQS85936.1"/>
    <property type="molecule type" value="Genomic_DNA"/>
</dbReference>
<name>A0A976X4U4_9LACO</name>
<keyword evidence="2" id="KW-0614">Plasmid</keyword>
<feature type="transmembrane region" description="Helical" evidence="1">
    <location>
        <begin position="65"/>
        <end position="83"/>
    </location>
</feature>
<proteinExistence type="predicted"/>
<dbReference type="KEGG" id="lbe:MOO44_01040"/>
<dbReference type="PIRSF" id="PIRSF003203">
    <property type="entry name" value="AzlD"/>
    <property type="match status" value="1"/>
</dbReference>
<evidence type="ECO:0000313" key="3">
    <source>
        <dbReference type="Proteomes" id="UP000831181"/>
    </source>
</evidence>
<keyword evidence="1" id="KW-0472">Membrane</keyword>
<dbReference type="Pfam" id="PF05437">
    <property type="entry name" value="AzlD"/>
    <property type="match status" value="1"/>
</dbReference>
<dbReference type="InterPro" id="IPR008407">
    <property type="entry name" value="Brnchd-chn_aa_trnsp_AzlD"/>
</dbReference>
<feature type="transmembrane region" description="Helical" evidence="1">
    <location>
        <begin position="7"/>
        <end position="28"/>
    </location>
</feature>
<accession>A0A976X4U4</accession>
<dbReference type="AlphaFoldDB" id="A0A976X4U4"/>
<evidence type="ECO:0000313" key="2">
    <source>
        <dbReference type="EMBL" id="UQS85936.1"/>
    </source>
</evidence>
<feature type="transmembrane region" description="Helical" evidence="1">
    <location>
        <begin position="89"/>
        <end position="106"/>
    </location>
</feature>
<reference evidence="2" key="1">
    <citation type="journal article" date="2022" name="Int. J. Syst. Evol. Microbiol.">
        <title>Apilactobacillus apisilvae sp. nov., Nicolia spurrieriana gen. nov. sp. nov., Bombilactobacillus folatiphilus sp. nov. and Bombilactobacillus thymidiniphilus sp. nov., four new lactic acid bacterial isolates from stingless bees Tetragonula carbonaria and Austroplebeia australis.</title>
        <authorList>
            <person name="Oliphant S.A."/>
            <person name="Watson-Haigh N.S."/>
            <person name="Sumby K.M."/>
            <person name="Gardner J."/>
            <person name="Groom S."/>
            <person name="Jiranek V."/>
        </authorList>
    </citation>
    <scope>NUCLEOTIDE SEQUENCE</scope>
    <source>
        <strain evidence="2">SGEP1_A5</strain>
    </source>
</reference>
<dbReference type="Proteomes" id="UP000831181">
    <property type="component" value="Plasmid p1unnamed"/>
</dbReference>
<protein>
    <submittedName>
        <fullName evidence="2">AzlD domain-containing protein</fullName>
    </submittedName>
</protein>
<keyword evidence="1" id="KW-1133">Transmembrane helix</keyword>
<feature type="transmembrane region" description="Helical" evidence="1">
    <location>
        <begin position="40"/>
        <end position="58"/>
    </location>
</feature>